<evidence type="ECO:0000313" key="2">
    <source>
        <dbReference type="Proteomes" id="UP000014216"/>
    </source>
</evidence>
<dbReference type="EMBL" id="APJX01000014">
    <property type="protein sequence ID" value="EMS77569.1"/>
    <property type="molecule type" value="Genomic_DNA"/>
</dbReference>
<reference evidence="1 2" key="1">
    <citation type="journal article" date="2013" name="Genome Announc.">
        <title>Draft Genome Sequence of Desulfotignum phosphitoxidans DSM 13687 Strain FiPS-3.</title>
        <authorList>
            <person name="Poehlein A."/>
            <person name="Daniel R."/>
            <person name="Simeonova D.D."/>
        </authorList>
    </citation>
    <scope>NUCLEOTIDE SEQUENCE [LARGE SCALE GENOMIC DNA]</scope>
    <source>
        <strain evidence="1 2">DSM 13687</strain>
    </source>
</reference>
<keyword evidence="2" id="KW-1185">Reference proteome</keyword>
<accession>S0FWQ2</accession>
<dbReference type="Proteomes" id="UP000014216">
    <property type="component" value="Unassembled WGS sequence"/>
</dbReference>
<protein>
    <submittedName>
        <fullName evidence="1">Uncharacterized protein</fullName>
    </submittedName>
</protein>
<sequence length="105" mass="12371">MSFGIHLRPFCRVMPYDVFKNTKLAPGPFFVKHRFCRFPAKETLWNPTQKNLILTGYPYSLCSEFWLKIKRGTHEKSQTQRHDMAALIRDMNRAIAEADQFIAHL</sequence>
<gene>
    <name evidence="1" type="ORF">Dpo_14c00530</name>
</gene>
<comment type="caution">
    <text evidence="1">The sequence shown here is derived from an EMBL/GenBank/DDBJ whole genome shotgun (WGS) entry which is preliminary data.</text>
</comment>
<evidence type="ECO:0000313" key="1">
    <source>
        <dbReference type="EMBL" id="EMS77569.1"/>
    </source>
</evidence>
<name>S0FWQ2_9BACT</name>
<organism evidence="1 2">
    <name type="scientific">Desulfotignum phosphitoxidans DSM 13687</name>
    <dbReference type="NCBI Taxonomy" id="1286635"/>
    <lineage>
        <taxon>Bacteria</taxon>
        <taxon>Pseudomonadati</taxon>
        <taxon>Thermodesulfobacteriota</taxon>
        <taxon>Desulfobacteria</taxon>
        <taxon>Desulfobacterales</taxon>
        <taxon>Desulfobacteraceae</taxon>
        <taxon>Desulfotignum</taxon>
    </lineage>
</organism>
<dbReference type="AlphaFoldDB" id="S0FWQ2"/>
<proteinExistence type="predicted"/>